<feature type="compositionally biased region" description="Polar residues" evidence="1">
    <location>
        <begin position="13"/>
        <end position="30"/>
    </location>
</feature>
<comment type="caution">
    <text evidence="2">The sequence shown here is derived from an EMBL/GenBank/DDBJ whole genome shotgun (WGS) entry which is preliminary data.</text>
</comment>
<dbReference type="AlphaFoldDB" id="A0A4S4N6L6"/>
<gene>
    <name evidence="2" type="ORF">EUX98_g215</name>
</gene>
<keyword evidence="3" id="KW-1185">Reference proteome</keyword>
<sequence>MPASSYDYYEEASGSTSTDHAQSSSDSNHTPTPPVRYQPSQYFSDTVGGYSVNEGSPGALHHHQSPAAPDETGGGSFF</sequence>
<dbReference type="Proteomes" id="UP000308730">
    <property type="component" value="Unassembled WGS sequence"/>
</dbReference>
<reference evidence="2 3" key="1">
    <citation type="submission" date="2019-02" db="EMBL/GenBank/DDBJ databases">
        <title>Genome sequencing of the rare red list fungi Antrodiella citrinella (Flaviporus citrinellus).</title>
        <authorList>
            <person name="Buettner E."/>
            <person name="Kellner H."/>
        </authorList>
    </citation>
    <scope>NUCLEOTIDE SEQUENCE [LARGE SCALE GENOMIC DNA]</scope>
    <source>
        <strain evidence="2 3">DSM 108506</strain>
    </source>
</reference>
<evidence type="ECO:0000313" key="2">
    <source>
        <dbReference type="EMBL" id="THH33867.1"/>
    </source>
</evidence>
<organism evidence="2 3">
    <name type="scientific">Antrodiella citrinella</name>
    <dbReference type="NCBI Taxonomy" id="2447956"/>
    <lineage>
        <taxon>Eukaryota</taxon>
        <taxon>Fungi</taxon>
        <taxon>Dikarya</taxon>
        <taxon>Basidiomycota</taxon>
        <taxon>Agaricomycotina</taxon>
        <taxon>Agaricomycetes</taxon>
        <taxon>Polyporales</taxon>
        <taxon>Steccherinaceae</taxon>
        <taxon>Antrodiella</taxon>
    </lineage>
</organism>
<accession>A0A4S4N6L6</accession>
<name>A0A4S4N6L6_9APHY</name>
<evidence type="ECO:0000256" key="1">
    <source>
        <dbReference type="SAM" id="MobiDB-lite"/>
    </source>
</evidence>
<feature type="region of interest" description="Disordered" evidence="1">
    <location>
        <begin position="1"/>
        <end position="78"/>
    </location>
</feature>
<evidence type="ECO:0000313" key="3">
    <source>
        <dbReference type="Proteomes" id="UP000308730"/>
    </source>
</evidence>
<protein>
    <submittedName>
        <fullName evidence="2">Uncharacterized protein</fullName>
    </submittedName>
</protein>
<dbReference type="EMBL" id="SGPM01000002">
    <property type="protein sequence ID" value="THH33867.1"/>
    <property type="molecule type" value="Genomic_DNA"/>
</dbReference>
<proteinExistence type="predicted"/>